<evidence type="ECO:0000313" key="3">
    <source>
        <dbReference type="Proteomes" id="UP000007798"/>
    </source>
</evidence>
<dbReference type="OrthoDB" id="7941213at2759"/>
<feature type="compositionally biased region" description="Low complexity" evidence="1">
    <location>
        <begin position="205"/>
        <end position="224"/>
    </location>
</feature>
<dbReference type="Pfam" id="PF06477">
    <property type="entry name" value="DUF1091"/>
    <property type="match status" value="1"/>
</dbReference>
<reference evidence="2 3" key="1">
    <citation type="journal article" date="2007" name="Nature">
        <title>Evolution of genes and genomes on the Drosophila phylogeny.</title>
        <authorList>
            <consortium name="Drosophila 12 Genomes Consortium"/>
            <person name="Clark A.G."/>
            <person name="Eisen M.B."/>
            <person name="Smith D.R."/>
            <person name="Bergman C.M."/>
            <person name="Oliver B."/>
            <person name="Markow T.A."/>
            <person name="Kaufman T.C."/>
            <person name="Kellis M."/>
            <person name="Gelbart W."/>
            <person name="Iyer V.N."/>
            <person name="Pollard D.A."/>
            <person name="Sackton T.B."/>
            <person name="Larracuente A.M."/>
            <person name="Singh N.D."/>
            <person name="Abad J.P."/>
            <person name="Abt D.N."/>
            <person name="Adryan B."/>
            <person name="Aguade M."/>
            <person name="Akashi H."/>
            <person name="Anderson W.W."/>
            <person name="Aquadro C.F."/>
            <person name="Ardell D.H."/>
            <person name="Arguello R."/>
            <person name="Artieri C.G."/>
            <person name="Barbash D.A."/>
            <person name="Barker D."/>
            <person name="Barsanti P."/>
            <person name="Batterham P."/>
            <person name="Batzoglou S."/>
            <person name="Begun D."/>
            <person name="Bhutkar A."/>
            <person name="Blanco E."/>
            <person name="Bosak S.A."/>
            <person name="Bradley R.K."/>
            <person name="Brand A.D."/>
            <person name="Brent M.R."/>
            <person name="Brooks A.N."/>
            <person name="Brown R.H."/>
            <person name="Butlin R.K."/>
            <person name="Caggese C."/>
            <person name="Calvi B.R."/>
            <person name="Bernardo de Carvalho A."/>
            <person name="Caspi A."/>
            <person name="Castrezana S."/>
            <person name="Celniker S.E."/>
            <person name="Chang J.L."/>
            <person name="Chapple C."/>
            <person name="Chatterji S."/>
            <person name="Chinwalla A."/>
            <person name="Civetta A."/>
            <person name="Clifton S.W."/>
            <person name="Comeron J.M."/>
            <person name="Costello J.C."/>
            <person name="Coyne J.A."/>
            <person name="Daub J."/>
            <person name="David R.G."/>
            <person name="Delcher A.L."/>
            <person name="Delehaunty K."/>
            <person name="Do C.B."/>
            <person name="Ebling H."/>
            <person name="Edwards K."/>
            <person name="Eickbush T."/>
            <person name="Evans J.D."/>
            <person name="Filipski A."/>
            <person name="Findeiss S."/>
            <person name="Freyhult E."/>
            <person name="Fulton L."/>
            <person name="Fulton R."/>
            <person name="Garcia A.C."/>
            <person name="Gardiner A."/>
            <person name="Garfield D.A."/>
            <person name="Garvin B.E."/>
            <person name="Gibson G."/>
            <person name="Gilbert D."/>
            <person name="Gnerre S."/>
            <person name="Godfrey J."/>
            <person name="Good R."/>
            <person name="Gotea V."/>
            <person name="Gravely B."/>
            <person name="Greenberg A.J."/>
            <person name="Griffiths-Jones S."/>
            <person name="Gross S."/>
            <person name="Guigo R."/>
            <person name="Gustafson E.A."/>
            <person name="Haerty W."/>
            <person name="Hahn M.W."/>
            <person name="Halligan D.L."/>
            <person name="Halpern A.L."/>
            <person name="Halter G.M."/>
            <person name="Han M.V."/>
            <person name="Heger A."/>
            <person name="Hillier L."/>
            <person name="Hinrichs A.S."/>
            <person name="Holmes I."/>
            <person name="Hoskins R.A."/>
            <person name="Hubisz M.J."/>
            <person name="Hultmark D."/>
            <person name="Huntley M.A."/>
            <person name="Jaffe D.B."/>
            <person name="Jagadeeshan S."/>
            <person name="Jeck W.R."/>
            <person name="Johnson J."/>
            <person name="Jones C.D."/>
            <person name="Jordan W.C."/>
            <person name="Karpen G.H."/>
            <person name="Kataoka E."/>
            <person name="Keightley P.D."/>
            <person name="Kheradpour P."/>
            <person name="Kirkness E.F."/>
            <person name="Koerich L.B."/>
            <person name="Kristiansen K."/>
            <person name="Kudrna D."/>
            <person name="Kulathinal R.J."/>
            <person name="Kumar S."/>
            <person name="Kwok R."/>
            <person name="Lander E."/>
            <person name="Langley C.H."/>
            <person name="Lapoint R."/>
            <person name="Lazzaro B.P."/>
            <person name="Lee S.J."/>
            <person name="Levesque L."/>
            <person name="Li R."/>
            <person name="Lin C.F."/>
            <person name="Lin M.F."/>
            <person name="Lindblad-Toh K."/>
            <person name="Llopart A."/>
            <person name="Long M."/>
            <person name="Low L."/>
            <person name="Lozovsky E."/>
            <person name="Lu J."/>
            <person name="Luo M."/>
            <person name="Machado C.A."/>
            <person name="Makalowski W."/>
            <person name="Marzo M."/>
            <person name="Matsuda M."/>
            <person name="Matzkin L."/>
            <person name="McAllister B."/>
            <person name="McBride C.S."/>
            <person name="McKernan B."/>
            <person name="McKernan K."/>
            <person name="Mendez-Lago M."/>
            <person name="Minx P."/>
            <person name="Mollenhauer M.U."/>
            <person name="Montooth K."/>
            <person name="Mount S.M."/>
            <person name="Mu X."/>
            <person name="Myers E."/>
            <person name="Negre B."/>
            <person name="Newfeld S."/>
            <person name="Nielsen R."/>
            <person name="Noor M.A."/>
            <person name="O'Grady P."/>
            <person name="Pachter L."/>
            <person name="Papaceit M."/>
            <person name="Parisi M.J."/>
            <person name="Parisi M."/>
            <person name="Parts L."/>
            <person name="Pedersen J.S."/>
            <person name="Pesole G."/>
            <person name="Phillippy A.M."/>
            <person name="Ponting C.P."/>
            <person name="Pop M."/>
            <person name="Porcelli D."/>
            <person name="Powell J.R."/>
            <person name="Prohaska S."/>
            <person name="Pruitt K."/>
            <person name="Puig M."/>
            <person name="Quesneville H."/>
            <person name="Ram K.R."/>
            <person name="Rand D."/>
            <person name="Rasmussen M.D."/>
            <person name="Reed L.K."/>
            <person name="Reenan R."/>
            <person name="Reily A."/>
            <person name="Remington K.A."/>
            <person name="Rieger T.T."/>
            <person name="Ritchie M.G."/>
            <person name="Robin C."/>
            <person name="Rogers Y.H."/>
            <person name="Rohde C."/>
            <person name="Rozas J."/>
            <person name="Rubenfield M.J."/>
            <person name="Ruiz A."/>
            <person name="Russo S."/>
            <person name="Salzberg S.L."/>
            <person name="Sanchez-Gracia A."/>
            <person name="Saranga D.J."/>
            <person name="Sato H."/>
            <person name="Schaeffer S.W."/>
            <person name="Schatz M.C."/>
            <person name="Schlenke T."/>
            <person name="Schwartz R."/>
            <person name="Segarra C."/>
            <person name="Singh R.S."/>
            <person name="Sirot L."/>
            <person name="Sirota M."/>
            <person name="Sisneros N.B."/>
            <person name="Smith C.D."/>
            <person name="Smith T.F."/>
            <person name="Spieth J."/>
            <person name="Stage D.E."/>
            <person name="Stark A."/>
            <person name="Stephan W."/>
            <person name="Strausberg R.L."/>
            <person name="Strempel S."/>
            <person name="Sturgill D."/>
            <person name="Sutton G."/>
            <person name="Sutton G.G."/>
            <person name="Tao W."/>
            <person name="Teichmann S."/>
            <person name="Tobari Y.N."/>
            <person name="Tomimura Y."/>
            <person name="Tsolas J.M."/>
            <person name="Valente V.L."/>
            <person name="Venter E."/>
            <person name="Venter J.C."/>
            <person name="Vicario S."/>
            <person name="Vieira F.G."/>
            <person name="Vilella A.J."/>
            <person name="Villasante A."/>
            <person name="Walenz B."/>
            <person name="Wang J."/>
            <person name="Wasserman M."/>
            <person name="Watts T."/>
            <person name="Wilson D."/>
            <person name="Wilson R.K."/>
            <person name="Wing R.A."/>
            <person name="Wolfner M.F."/>
            <person name="Wong A."/>
            <person name="Wong G.K."/>
            <person name="Wu C.I."/>
            <person name="Wu G."/>
            <person name="Yamamoto D."/>
            <person name="Yang H.P."/>
            <person name="Yang S.P."/>
            <person name="Yorke J.A."/>
            <person name="Yoshida K."/>
            <person name="Zdobnov E."/>
            <person name="Zhang P."/>
            <person name="Zhang Y."/>
            <person name="Zimin A.V."/>
            <person name="Baldwin J."/>
            <person name="Abdouelleil A."/>
            <person name="Abdulkadir J."/>
            <person name="Abebe A."/>
            <person name="Abera B."/>
            <person name="Abreu J."/>
            <person name="Acer S.C."/>
            <person name="Aftuck L."/>
            <person name="Alexander A."/>
            <person name="An P."/>
            <person name="Anderson E."/>
            <person name="Anderson S."/>
            <person name="Arachi H."/>
            <person name="Azer M."/>
            <person name="Bachantsang P."/>
            <person name="Barry A."/>
            <person name="Bayul T."/>
            <person name="Berlin A."/>
            <person name="Bessette D."/>
            <person name="Bloom T."/>
            <person name="Blye J."/>
            <person name="Boguslavskiy L."/>
            <person name="Bonnet C."/>
            <person name="Boukhgalter B."/>
            <person name="Bourzgui I."/>
            <person name="Brown A."/>
            <person name="Cahill P."/>
            <person name="Channer S."/>
            <person name="Cheshatsang Y."/>
            <person name="Chuda L."/>
            <person name="Citroen M."/>
            <person name="Collymore A."/>
            <person name="Cooke P."/>
            <person name="Costello M."/>
            <person name="D'Aco K."/>
            <person name="Daza R."/>
            <person name="De Haan G."/>
            <person name="DeGray S."/>
            <person name="DeMaso C."/>
            <person name="Dhargay N."/>
            <person name="Dooley K."/>
            <person name="Dooley E."/>
            <person name="Doricent M."/>
            <person name="Dorje P."/>
            <person name="Dorjee K."/>
            <person name="Dupes A."/>
            <person name="Elong R."/>
            <person name="Falk J."/>
            <person name="Farina A."/>
            <person name="Faro S."/>
            <person name="Ferguson D."/>
            <person name="Fisher S."/>
            <person name="Foley C.D."/>
            <person name="Franke A."/>
            <person name="Friedrich D."/>
            <person name="Gadbois L."/>
            <person name="Gearin G."/>
            <person name="Gearin C.R."/>
            <person name="Giannoukos G."/>
            <person name="Goode T."/>
            <person name="Graham J."/>
            <person name="Grandbois E."/>
            <person name="Grewal S."/>
            <person name="Gyaltsen K."/>
            <person name="Hafez N."/>
            <person name="Hagos B."/>
            <person name="Hall J."/>
            <person name="Henson C."/>
            <person name="Hollinger A."/>
            <person name="Honan T."/>
            <person name="Huard M.D."/>
            <person name="Hughes L."/>
            <person name="Hurhula B."/>
            <person name="Husby M.E."/>
            <person name="Kamat A."/>
            <person name="Kanga B."/>
            <person name="Kashin S."/>
            <person name="Khazanovich D."/>
            <person name="Kisner P."/>
            <person name="Lance K."/>
            <person name="Lara M."/>
            <person name="Lee W."/>
            <person name="Lennon N."/>
            <person name="Letendre F."/>
            <person name="LeVine R."/>
            <person name="Lipovsky A."/>
            <person name="Liu X."/>
            <person name="Liu J."/>
            <person name="Liu S."/>
            <person name="Lokyitsang T."/>
            <person name="Lokyitsang Y."/>
            <person name="Lubonja R."/>
            <person name="Lui A."/>
            <person name="MacDonald P."/>
            <person name="Magnisalis V."/>
            <person name="Maru K."/>
            <person name="Matthews C."/>
            <person name="McCusker W."/>
            <person name="McDonough S."/>
            <person name="Mehta T."/>
            <person name="Meldrim J."/>
            <person name="Meneus L."/>
            <person name="Mihai O."/>
            <person name="Mihalev A."/>
            <person name="Mihova T."/>
            <person name="Mittelman R."/>
            <person name="Mlenga V."/>
            <person name="Montmayeur A."/>
            <person name="Mulrain L."/>
            <person name="Navidi A."/>
            <person name="Naylor J."/>
            <person name="Negash T."/>
            <person name="Nguyen T."/>
            <person name="Nguyen N."/>
            <person name="Nicol R."/>
            <person name="Norbu C."/>
            <person name="Norbu N."/>
            <person name="Novod N."/>
            <person name="O'Neill B."/>
            <person name="Osman S."/>
            <person name="Markiewicz E."/>
            <person name="Oyono O.L."/>
            <person name="Patti C."/>
            <person name="Phunkhang P."/>
            <person name="Pierre F."/>
            <person name="Priest M."/>
            <person name="Raghuraman S."/>
            <person name="Rege F."/>
            <person name="Reyes R."/>
            <person name="Rise C."/>
            <person name="Rogov P."/>
            <person name="Ross K."/>
            <person name="Ryan E."/>
            <person name="Settipalli S."/>
            <person name="Shea T."/>
            <person name="Sherpa N."/>
            <person name="Shi L."/>
            <person name="Shih D."/>
            <person name="Sparrow T."/>
            <person name="Spaulding J."/>
            <person name="Stalker J."/>
            <person name="Stange-Thomann N."/>
            <person name="Stavropoulos S."/>
            <person name="Stone C."/>
            <person name="Strader C."/>
            <person name="Tesfaye S."/>
            <person name="Thomson T."/>
            <person name="Thoulutsang Y."/>
            <person name="Thoulutsang D."/>
            <person name="Topham K."/>
            <person name="Topping I."/>
            <person name="Tsamla T."/>
            <person name="Vassiliev H."/>
            <person name="Vo A."/>
            <person name="Wangchuk T."/>
            <person name="Wangdi T."/>
            <person name="Weiand M."/>
            <person name="Wilkinson J."/>
            <person name="Wilson A."/>
            <person name="Yadav S."/>
            <person name="Young G."/>
            <person name="Yu Q."/>
            <person name="Zembek L."/>
            <person name="Zhong D."/>
            <person name="Zimmer A."/>
            <person name="Zwirko Z."/>
            <person name="Jaffe D.B."/>
            <person name="Alvarez P."/>
            <person name="Brockman W."/>
            <person name="Butler J."/>
            <person name="Chin C."/>
            <person name="Gnerre S."/>
            <person name="Grabherr M."/>
            <person name="Kleber M."/>
            <person name="Mauceli E."/>
            <person name="MacCallum I."/>
        </authorList>
    </citation>
    <scope>NUCLEOTIDE SEQUENCE [LARGE SCALE GENOMIC DNA]</scope>
    <source>
        <strain evidence="3">Tucson 14030-0811.24</strain>
    </source>
</reference>
<gene>
    <name evidence="2" type="primary">Dwil\GK23592</name>
    <name evidence="2" type="ORF">Dwil_GK23592</name>
</gene>
<protein>
    <submittedName>
        <fullName evidence="2">Uncharacterized protein</fullName>
    </submittedName>
</protein>
<proteinExistence type="predicted"/>
<evidence type="ECO:0000256" key="1">
    <source>
        <dbReference type="SAM" id="MobiDB-lite"/>
    </source>
</evidence>
<dbReference type="EMBL" id="CH964168">
    <property type="protein sequence ID" value="EDW80180.2"/>
    <property type="molecule type" value="Genomic_DNA"/>
</dbReference>
<dbReference type="AlphaFoldDB" id="B4N741"/>
<dbReference type="HOGENOM" id="CLU_116900_0_0_1"/>
<dbReference type="InterPro" id="IPR010512">
    <property type="entry name" value="DUF1091"/>
</dbReference>
<dbReference type="InParanoid" id="B4N741"/>
<evidence type="ECO:0000313" key="2">
    <source>
        <dbReference type="EMBL" id="EDW80180.2"/>
    </source>
</evidence>
<dbReference type="PANTHER" id="PTHR20898">
    <property type="entry name" value="DAEDALUS ON 3-RELATED-RELATED"/>
    <property type="match status" value="1"/>
</dbReference>
<sequence length="255" mass="29859">MVNLLQVSFTNFKCSTKDKSYADFEICRIKAVNRTHKYVDLHVRLHKLPIDNVTIHLRFMRYDGQGYKVYFVDSTFDACKFLKNPTKNPLVRIFYESYRKYSNVNHTCPYNHDIIINKLWTSGLYDRYLDLISYLPVASGDYALFTDWYSQNHDAIVDKLWSGDLESDFTRYISMAYGEFGIFTEWYVLNRHECTVNVSNSYQQQQQQQHQAPSTTATTTTTTSDPPVWTTMSWTTTVCGRPRLSKTRNLFVGKS</sequence>
<keyword evidence="3" id="KW-1185">Reference proteome</keyword>
<feature type="region of interest" description="Disordered" evidence="1">
    <location>
        <begin position="205"/>
        <end position="228"/>
    </location>
</feature>
<name>B4N741_DROWI</name>
<dbReference type="PANTHER" id="PTHR20898:SF0">
    <property type="entry name" value="DAEDALUS ON 3-RELATED"/>
    <property type="match status" value="1"/>
</dbReference>
<accession>B4N741</accession>
<organism evidence="2 3">
    <name type="scientific">Drosophila willistoni</name>
    <name type="common">Fruit fly</name>
    <dbReference type="NCBI Taxonomy" id="7260"/>
    <lineage>
        <taxon>Eukaryota</taxon>
        <taxon>Metazoa</taxon>
        <taxon>Ecdysozoa</taxon>
        <taxon>Arthropoda</taxon>
        <taxon>Hexapoda</taxon>
        <taxon>Insecta</taxon>
        <taxon>Pterygota</taxon>
        <taxon>Neoptera</taxon>
        <taxon>Endopterygota</taxon>
        <taxon>Diptera</taxon>
        <taxon>Brachycera</taxon>
        <taxon>Muscomorpha</taxon>
        <taxon>Ephydroidea</taxon>
        <taxon>Drosophilidae</taxon>
        <taxon>Drosophila</taxon>
        <taxon>Sophophora</taxon>
    </lineage>
</organism>
<dbReference type="Proteomes" id="UP000007798">
    <property type="component" value="Unassembled WGS sequence"/>
</dbReference>